<evidence type="ECO:0000313" key="4">
    <source>
        <dbReference type="Proteomes" id="UP000030832"/>
    </source>
</evidence>
<keyword evidence="1" id="KW-0472">Membrane</keyword>
<evidence type="ECO:0000313" key="3">
    <source>
        <dbReference type="EMBL" id="KHF38642.1"/>
    </source>
</evidence>
<proteinExistence type="predicted"/>
<feature type="domain" description="DUF1468" evidence="2">
    <location>
        <begin position="8"/>
        <end position="158"/>
    </location>
</feature>
<dbReference type="AlphaFoldDB" id="A0A0B0ICL9"/>
<dbReference type="STRING" id="333138.LQ50_20220"/>
<feature type="transmembrane region" description="Helical" evidence="1">
    <location>
        <begin position="7"/>
        <end position="27"/>
    </location>
</feature>
<dbReference type="eggNOG" id="ENOG5030DX7">
    <property type="taxonomic scope" value="Bacteria"/>
</dbReference>
<keyword evidence="4" id="KW-1185">Reference proteome</keyword>
<dbReference type="InterPro" id="IPR009936">
    <property type="entry name" value="DUF1468"/>
</dbReference>
<evidence type="ECO:0000256" key="1">
    <source>
        <dbReference type="SAM" id="Phobius"/>
    </source>
</evidence>
<feature type="transmembrane region" description="Helical" evidence="1">
    <location>
        <begin position="138"/>
        <end position="157"/>
    </location>
</feature>
<comment type="caution">
    <text evidence="3">The sequence shown here is derived from an EMBL/GenBank/DDBJ whole genome shotgun (WGS) entry which is preliminary data.</text>
</comment>
<evidence type="ECO:0000259" key="2">
    <source>
        <dbReference type="Pfam" id="PF07331"/>
    </source>
</evidence>
<feature type="transmembrane region" description="Helical" evidence="1">
    <location>
        <begin position="33"/>
        <end position="52"/>
    </location>
</feature>
<protein>
    <recommendedName>
        <fullName evidence="2">DUF1468 domain-containing protein</fullName>
    </recommendedName>
</protein>
<name>A0A0B0ICL9_9BACI</name>
<dbReference type="Pfam" id="PF07331">
    <property type="entry name" value="TctB"/>
    <property type="match status" value="1"/>
</dbReference>
<dbReference type="EMBL" id="JRJU01000034">
    <property type="protein sequence ID" value="KHF38642.1"/>
    <property type="molecule type" value="Genomic_DNA"/>
</dbReference>
<gene>
    <name evidence="3" type="ORF">LQ50_20220</name>
</gene>
<dbReference type="RefSeq" id="WP_034632279.1">
    <property type="nucleotide sequence ID" value="NZ_JRJU01000034.1"/>
</dbReference>
<feature type="transmembrane region" description="Helical" evidence="1">
    <location>
        <begin position="92"/>
        <end position="109"/>
    </location>
</feature>
<keyword evidence="1" id="KW-1133">Transmembrane helix</keyword>
<sequence>MKITERSIFSLILIVAMLVFVIVGFNYNSQARLFPIVVGSVTLIMLLIQFFGETVTSFGKRFPFLTQQGMFSTPSNKDDTKGEKPADSENESWLPVLVIVISIVGFILILYFTNYLIAVFAFLFIVVCFIGKEGPLKASGIATIMTVFMYVLFDLVLNSRF</sequence>
<reference evidence="3 4" key="1">
    <citation type="submission" date="2014-09" db="EMBL/GenBank/DDBJ databases">
        <title>Genome sequencing and annotation of Bacillus Okhensis strain Kh10-101T.</title>
        <authorList>
            <person name="Prakash J.S."/>
        </authorList>
    </citation>
    <scope>NUCLEOTIDE SEQUENCE [LARGE SCALE GENOMIC DNA]</scope>
    <source>
        <strain evidence="4">Kh10-101T</strain>
    </source>
</reference>
<organism evidence="3 4">
    <name type="scientific">Halalkalibacter okhensis</name>
    <dbReference type="NCBI Taxonomy" id="333138"/>
    <lineage>
        <taxon>Bacteria</taxon>
        <taxon>Bacillati</taxon>
        <taxon>Bacillota</taxon>
        <taxon>Bacilli</taxon>
        <taxon>Bacillales</taxon>
        <taxon>Bacillaceae</taxon>
        <taxon>Halalkalibacter</taxon>
    </lineage>
</organism>
<dbReference type="OrthoDB" id="2876538at2"/>
<dbReference type="Proteomes" id="UP000030832">
    <property type="component" value="Unassembled WGS sequence"/>
</dbReference>
<accession>A0A0B0ICL9</accession>
<keyword evidence="1" id="KW-0812">Transmembrane</keyword>